<evidence type="ECO:0000313" key="5">
    <source>
        <dbReference type="Proteomes" id="UP000006039"/>
    </source>
</evidence>
<dbReference type="EnsemblFungi" id="EJT75995">
    <property type="protein sequence ID" value="EJT75995"/>
    <property type="gene ID" value="GGTG_05920"/>
</dbReference>
<reference evidence="3" key="3">
    <citation type="submission" date="2010-09" db="EMBL/GenBank/DDBJ databases">
        <title>Annotation of Gaeumannomyces graminis var. tritici R3-111a-1.</title>
        <authorList>
            <consortium name="The Broad Institute Genome Sequencing Platform"/>
            <person name="Ma L.-J."/>
            <person name="Dead R."/>
            <person name="Young S.K."/>
            <person name="Zeng Q."/>
            <person name="Gargeya S."/>
            <person name="Fitzgerald M."/>
            <person name="Haas B."/>
            <person name="Abouelleil A."/>
            <person name="Alvarado L."/>
            <person name="Arachchi H.M."/>
            <person name="Berlin A."/>
            <person name="Brown A."/>
            <person name="Chapman S.B."/>
            <person name="Chen Z."/>
            <person name="Dunbar C."/>
            <person name="Freedman E."/>
            <person name="Gearin G."/>
            <person name="Gellesch M."/>
            <person name="Goldberg J."/>
            <person name="Griggs A."/>
            <person name="Gujja S."/>
            <person name="Heiman D."/>
            <person name="Howarth C."/>
            <person name="Larson L."/>
            <person name="Lui A."/>
            <person name="MacDonald P.J.P."/>
            <person name="Mehta T."/>
            <person name="Montmayeur A."/>
            <person name="Murphy C."/>
            <person name="Neiman D."/>
            <person name="Pearson M."/>
            <person name="Priest M."/>
            <person name="Roberts A."/>
            <person name="Saif S."/>
            <person name="Shea T."/>
            <person name="Shenoy N."/>
            <person name="Sisk P."/>
            <person name="Stolte C."/>
            <person name="Sykes S."/>
            <person name="Yandava C."/>
            <person name="Wortman J."/>
            <person name="Nusbaum C."/>
            <person name="Birren B."/>
        </authorList>
    </citation>
    <scope>NUCLEOTIDE SEQUENCE</scope>
    <source>
        <strain evidence="3">R3-111a-1</strain>
    </source>
</reference>
<dbReference type="EMBL" id="GL385397">
    <property type="protein sequence ID" value="EJT75995.1"/>
    <property type="molecule type" value="Genomic_DNA"/>
</dbReference>
<reference evidence="4" key="4">
    <citation type="journal article" date="2015" name="G3 (Bethesda)">
        <title>Genome sequences of three phytopathogenic species of the Magnaporthaceae family of fungi.</title>
        <authorList>
            <person name="Okagaki L.H."/>
            <person name="Nunes C.C."/>
            <person name="Sailsbery J."/>
            <person name="Clay B."/>
            <person name="Brown D."/>
            <person name="John T."/>
            <person name="Oh Y."/>
            <person name="Young N."/>
            <person name="Fitzgerald M."/>
            <person name="Haas B.J."/>
            <person name="Zeng Q."/>
            <person name="Young S."/>
            <person name="Adiconis X."/>
            <person name="Fan L."/>
            <person name="Levin J.Z."/>
            <person name="Mitchell T.K."/>
            <person name="Okubara P.A."/>
            <person name="Farman M.L."/>
            <person name="Kohn L.M."/>
            <person name="Birren B."/>
            <person name="Ma L.-J."/>
            <person name="Dean R.A."/>
        </authorList>
    </citation>
    <scope>NUCLEOTIDE SEQUENCE</scope>
    <source>
        <strain evidence="4">R3-111a-1</strain>
    </source>
</reference>
<evidence type="ECO:0000313" key="4">
    <source>
        <dbReference type="EnsemblFungi" id="EJT75995"/>
    </source>
</evidence>
<dbReference type="OrthoDB" id="2157530at2759"/>
<proteinExistence type="predicted"/>
<dbReference type="Proteomes" id="UP000006039">
    <property type="component" value="Unassembled WGS sequence"/>
</dbReference>
<dbReference type="PANTHER" id="PTHR24148:SF64">
    <property type="entry name" value="HETEROKARYON INCOMPATIBILITY DOMAIN-CONTAINING PROTEIN"/>
    <property type="match status" value="1"/>
</dbReference>
<reference evidence="5" key="1">
    <citation type="submission" date="2010-07" db="EMBL/GenBank/DDBJ databases">
        <title>The genome sequence of Gaeumannomyces graminis var. tritici strain R3-111a-1.</title>
        <authorList>
            <consortium name="The Broad Institute Genome Sequencing Platform"/>
            <person name="Ma L.-J."/>
            <person name="Dead R."/>
            <person name="Young S."/>
            <person name="Zeng Q."/>
            <person name="Koehrsen M."/>
            <person name="Alvarado L."/>
            <person name="Berlin A."/>
            <person name="Chapman S.B."/>
            <person name="Chen Z."/>
            <person name="Freedman E."/>
            <person name="Gellesch M."/>
            <person name="Goldberg J."/>
            <person name="Griggs A."/>
            <person name="Gujja S."/>
            <person name="Heilman E.R."/>
            <person name="Heiman D."/>
            <person name="Hepburn T."/>
            <person name="Howarth C."/>
            <person name="Jen D."/>
            <person name="Larson L."/>
            <person name="Mehta T."/>
            <person name="Neiman D."/>
            <person name="Pearson M."/>
            <person name="Roberts A."/>
            <person name="Saif S."/>
            <person name="Shea T."/>
            <person name="Shenoy N."/>
            <person name="Sisk P."/>
            <person name="Stolte C."/>
            <person name="Sykes S."/>
            <person name="Walk T."/>
            <person name="White J."/>
            <person name="Yandava C."/>
            <person name="Haas B."/>
            <person name="Nusbaum C."/>
            <person name="Birren B."/>
        </authorList>
    </citation>
    <scope>NUCLEOTIDE SEQUENCE [LARGE SCALE GENOMIC DNA]</scope>
    <source>
        <strain evidence="5">R3-111a-1</strain>
    </source>
</reference>
<keyword evidence="5" id="KW-1185">Reference proteome</keyword>
<dbReference type="InterPro" id="IPR052895">
    <property type="entry name" value="HetReg/Transcr_Mod"/>
</dbReference>
<dbReference type="GeneID" id="20346378"/>
<gene>
    <name evidence="4" type="primary">20346378</name>
    <name evidence="3" type="ORF">GGTG_05920</name>
</gene>
<reference evidence="4" key="5">
    <citation type="submission" date="2018-04" db="UniProtKB">
        <authorList>
            <consortium name="EnsemblFungi"/>
        </authorList>
    </citation>
    <scope>IDENTIFICATION</scope>
    <source>
        <strain evidence="4">R3-111a-1</strain>
    </source>
</reference>
<dbReference type="Pfam" id="PF06985">
    <property type="entry name" value="HET"/>
    <property type="match status" value="1"/>
</dbReference>
<sequence>MAVTRKDITSTTAIILADRREDIDITSNCPQRPYISLCLPHDVKAVQSVTFTIEAHDQGFCSDKSRGPWSCRKSKEIRLLHLHSGQQTAPLFCHLETVALDDAGLPAFEALSYCWGSATKVTPLNVLGDENNQMCTMGITANLEVALRRLRRPEGMPSRPVWIDAVCINQHDLDERSSQVSLMGTIFATASSVVIWLGDPDQRALEATGNLRTEFRRRPKDEWDQMNPDYAIHLSRFFSFPWFGRVWVVQERWLARKATVHCGKDTVSWDSILMASEWMRGGGGPGTALRTLPSLWTTIEDGQDRIPPLSPILSAEMPAQDKPVKNKRRVKMLTLVLGSLELRASDSRDKIFAMLGLGEETSTQDGIPLLLRPNYKKPVSQVYADFTRWWIQTYKKLSVLSAVHAARDRAWQDMEIHQWEAPESASSRYQHLQSCFETDVPSWTVPDGGNSFWAAQALGLQPNLFHATGETVVNLHTCRSENHNGRFLVLEGERVGKIAEIGPFEIRRTEVLRWTATTRLFEKLTDQELDDTGTSRRDMTAATFIHLFDPTGSLGVWNHGSTIQANAARFPSKDMPRAFEAHLVDHGYSKTGYSRGGSCCRRLNEITTFPCISDCYFKLEVPRPNVPIANAAADCRRVNSARAKDSIKDELEGHQGIPQDDSGDDRGSCSPFLP</sequence>
<feature type="domain" description="Heterokaryon incompatibility" evidence="2">
    <location>
        <begin position="108"/>
        <end position="251"/>
    </location>
</feature>
<dbReference type="InterPro" id="IPR010730">
    <property type="entry name" value="HET"/>
</dbReference>
<dbReference type="STRING" id="644352.J3NXB3"/>
<accession>J3NXB3</accession>
<evidence type="ECO:0000259" key="2">
    <source>
        <dbReference type="Pfam" id="PF06985"/>
    </source>
</evidence>
<dbReference type="VEuPathDB" id="FungiDB:GGTG_05920"/>
<protein>
    <recommendedName>
        <fullName evidence="2">Heterokaryon incompatibility domain-containing protein</fullName>
    </recommendedName>
</protein>
<reference evidence="3" key="2">
    <citation type="submission" date="2010-07" db="EMBL/GenBank/DDBJ databases">
        <authorList>
            <consortium name="The Broad Institute Genome Sequencing Platform"/>
            <consortium name="Broad Institute Genome Sequencing Center for Infectious Disease"/>
            <person name="Ma L.-J."/>
            <person name="Dead R."/>
            <person name="Young S."/>
            <person name="Zeng Q."/>
            <person name="Koehrsen M."/>
            <person name="Alvarado L."/>
            <person name="Berlin A."/>
            <person name="Chapman S.B."/>
            <person name="Chen Z."/>
            <person name="Freedman E."/>
            <person name="Gellesch M."/>
            <person name="Goldberg J."/>
            <person name="Griggs A."/>
            <person name="Gujja S."/>
            <person name="Heilman E.R."/>
            <person name="Heiman D."/>
            <person name="Hepburn T."/>
            <person name="Howarth C."/>
            <person name="Jen D."/>
            <person name="Larson L."/>
            <person name="Mehta T."/>
            <person name="Neiman D."/>
            <person name="Pearson M."/>
            <person name="Roberts A."/>
            <person name="Saif S."/>
            <person name="Shea T."/>
            <person name="Shenoy N."/>
            <person name="Sisk P."/>
            <person name="Stolte C."/>
            <person name="Sykes S."/>
            <person name="Walk T."/>
            <person name="White J."/>
            <person name="Yandava C."/>
            <person name="Haas B."/>
            <person name="Nusbaum C."/>
            <person name="Birren B."/>
        </authorList>
    </citation>
    <scope>NUCLEOTIDE SEQUENCE</scope>
    <source>
        <strain evidence="3">R3-111a-1</strain>
    </source>
</reference>
<evidence type="ECO:0000256" key="1">
    <source>
        <dbReference type="SAM" id="MobiDB-lite"/>
    </source>
</evidence>
<dbReference type="RefSeq" id="XP_009221995.1">
    <property type="nucleotide sequence ID" value="XM_009223731.1"/>
</dbReference>
<name>J3NXB3_GAET3</name>
<dbReference type="PANTHER" id="PTHR24148">
    <property type="entry name" value="ANKYRIN REPEAT DOMAIN-CONTAINING PROTEIN 39 HOMOLOG-RELATED"/>
    <property type="match status" value="1"/>
</dbReference>
<evidence type="ECO:0000313" key="3">
    <source>
        <dbReference type="EMBL" id="EJT75995.1"/>
    </source>
</evidence>
<feature type="region of interest" description="Disordered" evidence="1">
    <location>
        <begin position="644"/>
        <end position="674"/>
    </location>
</feature>
<organism evidence="3">
    <name type="scientific">Gaeumannomyces tritici (strain R3-111a-1)</name>
    <name type="common">Wheat and barley take-all root rot fungus</name>
    <name type="synonym">Gaeumannomyces graminis var. tritici</name>
    <dbReference type="NCBI Taxonomy" id="644352"/>
    <lineage>
        <taxon>Eukaryota</taxon>
        <taxon>Fungi</taxon>
        <taxon>Dikarya</taxon>
        <taxon>Ascomycota</taxon>
        <taxon>Pezizomycotina</taxon>
        <taxon>Sordariomycetes</taxon>
        <taxon>Sordariomycetidae</taxon>
        <taxon>Magnaporthales</taxon>
        <taxon>Magnaporthaceae</taxon>
        <taxon>Gaeumannomyces</taxon>
    </lineage>
</organism>
<feature type="compositionally biased region" description="Basic and acidic residues" evidence="1">
    <location>
        <begin position="644"/>
        <end position="653"/>
    </location>
</feature>
<dbReference type="HOGENOM" id="CLU_004184_7_3_1"/>
<dbReference type="eggNOG" id="ENOG502SCBF">
    <property type="taxonomic scope" value="Eukaryota"/>
</dbReference>
<dbReference type="AlphaFoldDB" id="J3NXB3"/>